<reference evidence="2" key="1">
    <citation type="journal article" date="2024" name="Proc. Natl. Acad. Sci. U.S.A.">
        <title>Extraordinary preservation of gene collinearity over three hundred million years revealed in homosporous lycophytes.</title>
        <authorList>
            <person name="Li C."/>
            <person name="Wickell D."/>
            <person name="Kuo L.Y."/>
            <person name="Chen X."/>
            <person name="Nie B."/>
            <person name="Liao X."/>
            <person name="Peng D."/>
            <person name="Ji J."/>
            <person name="Jenkins J."/>
            <person name="Williams M."/>
            <person name="Shu S."/>
            <person name="Plott C."/>
            <person name="Barry K."/>
            <person name="Rajasekar S."/>
            <person name="Grimwood J."/>
            <person name="Han X."/>
            <person name="Sun S."/>
            <person name="Hou Z."/>
            <person name="He W."/>
            <person name="Dai G."/>
            <person name="Sun C."/>
            <person name="Schmutz J."/>
            <person name="Leebens-Mack J.H."/>
            <person name="Li F.W."/>
            <person name="Wang L."/>
        </authorList>
    </citation>
    <scope>NUCLEOTIDE SEQUENCE [LARGE SCALE GENOMIC DNA]</scope>
    <source>
        <strain evidence="2">cv. PW_Plant_1</strain>
    </source>
</reference>
<comment type="caution">
    <text evidence="1">The sequence shown here is derived from an EMBL/GenBank/DDBJ whole genome shotgun (WGS) entry which is preliminary data.</text>
</comment>
<sequence length="460" mass="52000">MAENGCNAVENLSENDDSVVSVREYINEVEERELHADLVLGGDKGEECTYSRGYLPRQAVFSCLTCTPAGNGGFCTACSLACHDGHTVMELWTKRKFRCDCGNSKFGSLECKLFKDKDPENINNSYNQNFLGLYCTCHRRYPEPEDSELGEMLQCCICEDWFHEKHLGLLPDEQVPRDGDAEYAFDEIVCPDCVQYCSFLSSYKHLFVEPFFSDQGNEKILEQPCSSVKGASISAGQAVNCLASTSDGLCTVMKEGTNIMEETTTTSELAEDMPNSSQELRCNGDKQPDIPVTLGVADAQEVKCLGEDQLCKLKHPIDKVTVDDQVTAEKGDSRSLLKLGRAVFLREAWRSELCRCDSCQSMYEMKGLTFLLEKGDTLVEYEERAKEMRKEHQEQEADATNAFLHNLNRVQQIEFLHGWNDMTSELTSFLKEFEESKKTVTAPDIHEFFENLTKKRRRVN</sequence>
<gene>
    <name evidence="1" type="ORF">O6H91_14G054400</name>
</gene>
<accession>A0ACC2BPF9</accession>
<organism evidence="1 2">
    <name type="scientific">Diphasiastrum complanatum</name>
    <name type="common">Issler's clubmoss</name>
    <name type="synonym">Lycopodium complanatum</name>
    <dbReference type="NCBI Taxonomy" id="34168"/>
    <lineage>
        <taxon>Eukaryota</taxon>
        <taxon>Viridiplantae</taxon>
        <taxon>Streptophyta</taxon>
        <taxon>Embryophyta</taxon>
        <taxon>Tracheophyta</taxon>
        <taxon>Lycopodiopsida</taxon>
        <taxon>Lycopodiales</taxon>
        <taxon>Lycopodiaceae</taxon>
        <taxon>Lycopodioideae</taxon>
        <taxon>Diphasiastrum</taxon>
    </lineage>
</organism>
<dbReference type="Proteomes" id="UP001162992">
    <property type="component" value="Chromosome 14"/>
</dbReference>
<keyword evidence="2" id="KW-1185">Reference proteome</keyword>
<dbReference type="EMBL" id="CM055105">
    <property type="protein sequence ID" value="KAJ7531688.1"/>
    <property type="molecule type" value="Genomic_DNA"/>
</dbReference>
<evidence type="ECO:0000313" key="1">
    <source>
        <dbReference type="EMBL" id="KAJ7531688.1"/>
    </source>
</evidence>
<protein>
    <submittedName>
        <fullName evidence="1">Uncharacterized protein</fullName>
    </submittedName>
</protein>
<name>A0ACC2BPF9_DIPCM</name>
<evidence type="ECO:0000313" key="2">
    <source>
        <dbReference type="Proteomes" id="UP001162992"/>
    </source>
</evidence>
<proteinExistence type="predicted"/>